<dbReference type="Proteomes" id="UP000770889">
    <property type="component" value="Unassembled WGS sequence"/>
</dbReference>
<accession>A0A944M940</accession>
<comment type="caution">
    <text evidence="1">The sequence shown here is derived from an EMBL/GenBank/DDBJ whole genome shotgun (WGS) entry which is preliminary data.</text>
</comment>
<organism evidence="1 2">
    <name type="scientific">Candidatus Thiodiazotropha taylori</name>
    <dbReference type="NCBI Taxonomy" id="2792791"/>
    <lineage>
        <taxon>Bacteria</taxon>
        <taxon>Pseudomonadati</taxon>
        <taxon>Pseudomonadota</taxon>
        <taxon>Gammaproteobacteria</taxon>
        <taxon>Chromatiales</taxon>
        <taxon>Sedimenticolaceae</taxon>
        <taxon>Candidatus Thiodiazotropha</taxon>
    </lineage>
</organism>
<dbReference type="SUPFAM" id="SSF54427">
    <property type="entry name" value="NTF2-like"/>
    <property type="match status" value="1"/>
</dbReference>
<protein>
    <submittedName>
        <fullName evidence="1">Nuclear transport factor 2 family protein</fullName>
    </submittedName>
</protein>
<evidence type="ECO:0000313" key="1">
    <source>
        <dbReference type="EMBL" id="MBT2989518.1"/>
    </source>
</evidence>
<gene>
    <name evidence="1" type="ORF">KME65_11195</name>
</gene>
<dbReference type="InterPro" id="IPR032710">
    <property type="entry name" value="NTF2-like_dom_sf"/>
</dbReference>
<proteinExistence type="predicted"/>
<dbReference type="EMBL" id="JAHHGM010000009">
    <property type="protein sequence ID" value="MBT2989518.1"/>
    <property type="molecule type" value="Genomic_DNA"/>
</dbReference>
<reference evidence="1 2" key="1">
    <citation type="submission" date="2021-05" db="EMBL/GenBank/DDBJ databases">
        <title>Genetic and Functional Diversity in Clade A Lucinid endosymbionts from the Bahamas.</title>
        <authorList>
            <person name="Giani N.M."/>
            <person name="Engel A.S."/>
            <person name="Campbell B.J."/>
        </authorList>
    </citation>
    <scope>NUCLEOTIDE SEQUENCE [LARGE SCALE GENOMIC DNA]</scope>
    <source>
        <strain evidence="1">LUC16012Gg_MoonRockCtena</strain>
    </source>
</reference>
<name>A0A944M940_9GAMM</name>
<evidence type="ECO:0000313" key="2">
    <source>
        <dbReference type="Proteomes" id="UP000770889"/>
    </source>
</evidence>
<sequence>MGGLKISVLGSLMCIAVLPACVGLKPSVEEQVSARIEAYWQAMIQKDYEKAHSFLSPGFRLKVDKFVYRNRFAGKTSFKAAAVDGLSCQKERCQAAMILEYTVHGVPPYGFEFNRTEERKELWVNVEGEWWLLPKK</sequence>
<dbReference type="AlphaFoldDB" id="A0A944M940"/>